<protein>
    <submittedName>
        <fullName evidence="7">NAD(P)/FAD-dependent oxidoreductase</fullName>
    </submittedName>
</protein>
<feature type="domain" description="FAD/NAD(P)-binding" evidence="5">
    <location>
        <begin position="3"/>
        <end position="297"/>
    </location>
</feature>
<reference evidence="8" key="1">
    <citation type="journal article" date="2019" name="Int. J. Syst. Evol. Microbiol.">
        <title>The Global Catalogue of Microorganisms (GCM) 10K type strain sequencing project: providing services to taxonomists for standard genome sequencing and annotation.</title>
        <authorList>
            <consortium name="The Broad Institute Genomics Platform"/>
            <consortium name="The Broad Institute Genome Sequencing Center for Infectious Disease"/>
            <person name="Wu L."/>
            <person name="Ma J."/>
        </authorList>
    </citation>
    <scope>NUCLEOTIDE SEQUENCE [LARGE SCALE GENOMIC DNA]</scope>
    <source>
        <strain evidence="8">CCUG 56401</strain>
    </source>
</reference>
<dbReference type="Gene3D" id="3.30.390.30">
    <property type="match status" value="1"/>
</dbReference>
<comment type="caution">
    <text evidence="7">The sequence shown here is derived from an EMBL/GenBank/DDBJ whole genome shotgun (WGS) entry which is preliminary data.</text>
</comment>
<comment type="cofactor">
    <cofactor evidence="1">
        <name>FAD</name>
        <dbReference type="ChEBI" id="CHEBI:57692"/>
    </cofactor>
</comment>
<evidence type="ECO:0000313" key="7">
    <source>
        <dbReference type="EMBL" id="MFD0923504.1"/>
    </source>
</evidence>
<keyword evidence="3" id="KW-0274">FAD</keyword>
<feature type="domain" description="Reductase C-terminal" evidence="6">
    <location>
        <begin position="322"/>
        <end position="387"/>
    </location>
</feature>
<dbReference type="RefSeq" id="WP_263248706.1">
    <property type="nucleotide sequence ID" value="NZ_BAABLT010000041.1"/>
</dbReference>
<dbReference type="InterPro" id="IPR023753">
    <property type="entry name" value="FAD/NAD-binding_dom"/>
</dbReference>
<organism evidence="7 8">
    <name type="scientific">Saccharopolyspora rosea</name>
    <dbReference type="NCBI Taxonomy" id="524884"/>
    <lineage>
        <taxon>Bacteria</taxon>
        <taxon>Bacillati</taxon>
        <taxon>Actinomycetota</taxon>
        <taxon>Actinomycetes</taxon>
        <taxon>Pseudonocardiales</taxon>
        <taxon>Pseudonocardiaceae</taxon>
        <taxon>Saccharopolyspora</taxon>
    </lineage>
</organism>
<evidence type="ECO:0000256" key="2">
    <source>
        <dbReference type="ARBA" id="ARBA00022630"/>
    </source>
</evidence>
<evidence type="ECO:0000256" key="1">
    <source>
        <dbReference type="ARBA" id="ARBA00001974"/>
    </source>
</evidence>
<dbReference type="SUPFAM" id="SSF55424">
    <property type="entry name" value="FAD/NAD-linked reductases, dimerisation (C-terminal) domain"/>
    <property type="match status" value="1"/>
</dbReference>
<evidence type="ECO:0000256" key="3">
    <source>
        <dbReference type="ARBA" id="ARBA00022827"/>
    </source>
</evidence>
<gene>
    <name evidence="7" type="ORF">ACFQ16_27500</name>
</gene>
<dbReference type="Pfam" id="PF07992">
    <property type="entry name" value="Pyr_redox_2"/>
    <property type="match status" value="1"/>
</dbReference>
<dbReference type="PANTHER" id="PTHR43557:SF2">
    <property type="entry name" value="RIESKE DOMAIN-CONTAINING PROTEIN-RELATED"/>
    <property type="match status" value="1"/>
</dbReference>
<dbReference type="EMBL" id="JBHTIW010000035">
    <property type="protein sequence ID" value="MFD0923504.1"/>
    <property type="molecule type" value="Genomic_DNA"/>
</dbReference>
<dbReference type="PRINTS" id="PR00368">
    <property type="entry name" value="FADPNR"/>
</dbReference>
<dbReference type="InterPro" id="IPR036188">
    <property type="entry name" value="FAD/NAD-bd_sf"/>
</dbReference>
<keyword evidence="2" id="KW-0285">Flavoprotein</keyword>
<dbReference type="Gene3D" id="3.50.50.60">
    <property type="entry name" value="FAD/NAD(P)-binding domain"/>
    <property type="match status" value="2"/>
</dbReference>
<keyword evidence="4" id="KW-0560">Oxidoreductase</keyword>
<accession>A0ABW3G3R6</accession>
<dbReference type="InterPro" id="IPR028202">
    <property type="entry name" value="Reductase_C"/>
</dbReference>
<dbReference type="InterPro" id="IPR050446">
    <property type="entry name" value="FAD-oxidoreductase/Apoptosis"/>
</dbReference>
<evidence type="ECO:0000259" key="6">
    <source>
        <dbReference type="Pfam" id="PF14759"/>
    </source>
</evidence>
<dbReference type="SUPFAM" id="SSF51905">
    <property type="entry name" value="FAD/NAD(P)-binding domain"/>
    <property type="match status" value="1"/>
</dbReference>
<proteinExistence type="predicted"/>
<dbReference type="Proteomes" id="UP001597018">
    <property type="component" value="Unassembled WGS sequence"/>
</dbReference>
<name>A0ABW3G3R6_9PSEU</name>
<dbReference type="PRINTS" id="PR00411">
    <property type="entry name" value="PNDRDTASEI"/>
</dbReference>
<keyword evidence="8" id="KW-1185">Reference proteome</keyword>
<evidence type="ECO:0000313" key="8">
    <source>
        <dbReference type="Proteomes" id="UP001597018"/>
    </source>
</evidence>
<dbReference type="InterPro" id="IPR016156">
    <property type="entry name" value="FAD/NAD-linked_Rdtase_dimer_sf"/>
</dbReference>
<evidence type="ECO:0000256" key="4">
    <source>
        <dbReference type="ARBA" id="ARBA00023002"/>
    </source>
</evidence>
<dbReference type="PANTHER" id="PTHR43557">
    <property type="entry name" value="APOPTOSIS-INDUCING FACTOR 1"/>
    <property type="match status" value="1"/>
</dbReference>
<evidence type="ECO:0000259" key="5">
    <source>
        <dbReference type="Pfam" id="PF07992"/>
    </source>
</evidence>
<sequence length="400" mass="42382">MRTVAVVGSSVAGWRAAQELREQGFDGRLVIIGAESHRPYDRPPLSKEFLVGELQPAELALGSEQEEAELAAEWRLGTTAVRLDPRRGAVVLSDGTEVRADGVVVATGSTRLTVPGAEEAPGCHLLRSVDDALALRGEVRAGARVVVVGGGLIGGEIASACRSLGAHVTLIDGQHVPLARTLGLELAPLCLEMHEENGVRVRCGTPATRVITDGSPVTGVELADGRVVPADAVVVEVGAEPTTRWLRGSGLKLRDGVVTNSGCVTALPNVVAVGDVARYLPPHRSHSIRSDHWSTAMNQPPVAVRNLLAGSTVEHYTGIPHFWSQQYGATLQYAGYGGPKDQITVVEGSLAARRFVATYQRQGRTVGVFALNMPKQFAVHRRRLVAAFTAAEPVGARSRP</sequence>
<dbReference type="Pfam" id="PF14759">
    <property type="entry name" value="Reductase_C"/>
    <property type="match status" value="1"/>
</dbReference>